<dbReference type="HAMAP" id="MF_01631">
    <property type="entry name" value="GlmU"/>
    <property type="match status" value="1"/>
</dbReference>
<evidence type="ECO:0000256" key="17">
    <source>
        <dbReference type="ARBA" id="ARBA00048493"/>
    </source>
</evidence>
<dbReference type="PANTHER" id="PTHR43584">
    <property type="entry name" value="NUCLEOTIDYL TRANSFERASE"/>
    <property type="match status" value="1"/>
</dbReference>
<dbReference type="InterPro" id="IPR005882">
    <property type="entry name" value="Bifunctional_GlmU"/>
</dbReference>
<evidence type="ECO:0000256" key="6">
    <source>
        <dbReference type="ARBA" id="ARBA00022679"/>
    </source>
</evidence>
<gene>
    <name evidence="20" type="ORF">METZ01_LOCUS2380</name>
</gene>
<evidence type="ECO:0000256" key="13">
    <source>
        <dbReference type="ARBA" id="ARBA00023268"/>
    </source>
</evidence>
<dbReference type="Pfam" id="PF25087">
    <property type="entry name" value="GMPPB_C"/>
    <property type="match status" value="1"/>
</dbReference>
<feature type="domain" description="MobA-like NTP transferase" evidence="18">
    <location>
        <begin position="6"/>
        <end position="128"/>
    </location>
</feature>
<keyword evidence="14" id="KW-0012">Acyltransferase</keyword>
<keyword evidence="11" id="KW-0133">Cell shape</keyword>
<keyword evidence="10" id="KW-0460">Magnesium</keyword>
<keyword evidence="15" id="KW-0961">Cell wall biogenesis/degradation</keyword>
<evidence type="ECO:0000256" key="1">
    <source>
        <dbReference type="ARBA" id="ARBA00001946"/>
    </source>
</evidence>
<dbReference type="GO" id="GO:0000902">
    <property type="term" value="P:cell morphogenesis"/>
    <property type="evidence" value="ECO:0007669"/>
    <property type="project" value="InterPro"/>
</dbReference>
<dbReference type="CDD" id="cd02540">
    <property type="entry name" value="GT2_GlmU_N_bac"/>
    <property type="match status" value="1"/>
</dbReference>
<comment type="catalytic activity">
    <reaction evidence="16">
        <text>alpha-D-glucosamine 1-phosphate + acetyl-CoA = N-acetyl-alpha-D-glucosamine 1-phosphate + CoA + H(+)</text>
        <dbReference type="Rhea" id="RHEA:13725"/>
        <dbReference type="ChEBI" id="CHEBI:15378"/>
        <dbReference type="ChEBI" id="CHEBI:57287"/>
        <dbReference type="ChEBI" id="CHEBI:57288"/>
        <dbReference type="ChEBI" id="CHEBI:57776"/>
        <dbReference type="ChEBI" id="CHEBI:58516"/>
        <dbReference type="EC" id="2.3.1.157"/>
    </reaction>
</comment>
<dbReference type="GO" id="GO:0071555">
    <property type="term" value="P:cell wall organization"/>
    <property type="evidence" value="ECO:0007669"/>
    <property type="project" value="UniProtKB-KW"/>
</dbReference>
<dbReference type="SUPFAM" id="SSF53448">
    <property type="entry name" value="Nucleotide-diphospho-sugar transferases"/>
    <property type="match status" value="1"/>
</dbReference>
<protein>
    <submittedName>
        <fullName evidence="20">Uncharacterized protein</fullName>
    </submittedName>
</protein>
<proteinExistence type="inferred from homology"/>
<dbReference type="Pfam" id="PF00132">
    <property type="entry name" value="Hexapep"/>
    <property type="match status" value="1"/>
</dbReference>
<evidence type="ECO:0000256" key="4">
    <source>
        <dbReference type="ARBA" id="ARBA00007947"/>
    </source>
</evidence>
<evidence type="ECO:0000313" key="20">
    <source>
        <dbReference type="EMBL" id="SUZ49526.1"/>
    </source>
</evidence>
<dbReference type="EMBL" id="UINC01000122">
    <property type="protein sequence ID" value="SUZ49526.1"/>
    <property type="molecule type" value="Genomic_DNA"/>
</dbReference>
<evidence type="ECO:0000256" key="7">
    <source>
        <dbReference type="ARBA" id="ARBA00022695"/>
    </source>
</evidence>
<evidence type="ECO:0000256" key="11">
    <source>
        <dbReference type="ARBA" id="ARBA00022960"/>
    </source>
</evidence>
<evidence type="ECO:0000256" key="12">
    <source>
        <dbReference type="ARBA" id="ARBA00022984"/>
    </source>
</evidence>
<comment type="subcellular location">
    <subcellularLocation>
        <location evidence="2">Cytoplasm</location>
    </subcellularLocation>
</comment>
<keyword evidence="13" id="KW-0511">Multifunctional enzyme</keyword>
<dbReference type="PANTHER" id="PTHR43584:SF3">
    <property type="entry name" value="BIFUNCTIONAL PROTEIN GLMU"/>
    <property type="match status" value="1"/>
</dbReference>
<evidence type="ECO:0000256" key="14">
    <source>
        <dbReference type="ARBA" id="ARBA00023315"/>
    </source>
</evidence>
<accession>A0A381N4J8</accession>
<dbReference type="InterPro" id="IPR025877">
    <property type="entry name" value="MobA-like_NTP_Trfase"/>
</dbReference>
<dbReference type="GO" id="GO:0008360">
    <property type="term" value="P:regulation of cell shape"/>
    <property type="evidence" value="ECO:0007669"/>
    <property type="project" value="UniProtKB-KW"/>
</dbReference>
<organism evidence="20">
    <name type="scientific">marine metagenome</name>
    <dbReference type="NCBI Taxonomy" id="408172"/>
    <lineage>
        <taxon>unclassified sequences</taxon>
        <taxon>metagenomes</taxon>
        <taxon>ecological metagenomes</taxon>
    </lineage>
</organism>
<dbReference type="InterPro" id="IPR029044">
    <property type="entry name" value="Nucleotide-diphossugar_trans"/>
</dbReference>
<feature type="domain" description="Mannose-1-phosphate guanyltransferase C-terminal" evidence="19">
    <location>
        <begin position="260"/>
        <end position="358"/>
    </location>
</feature>
<dbReference type="Gene3D" id="3.90.550.10">
    <property type="entry name" value="Spore Coat Polysaccharide Biosynthesis Protein SpsA, Chain A"/>
    <property type="match status" value="1"/>
</dbReference>
<comment type="similarity">
    <text evidence="4">In the N-terminal section; belongs to the N-acetylglucosamine-1-phosphate uridyltransferase family.</text>
</comment>
<dbReference type="GO" id="GO:0009252">
    <property type="term" value="P:peptidoglycan biosynthetic process"/>
    <property type="evidence" value="ECO:0007669"/>
    <property type="project" value="UniProtKB-KW"/>
</dbReference>
<evidence type="ECO:0000256" key="16">
    <source>
        <dbReference type="ARBA" id="ARBA00048247"/>
    </source>
</evidence>
<dbReference type="SUPFAM" id="SSF51161">
    <property type="entry name" value="Trimeric LpxA-like enzymes"/>
    <property type="match status" value="1"/>
</dbReference>
<dbReference type="InterPro" id="IPR056729">
    <property type="entry name" value="GMPPB_C"/>
</dbReference>
<dbReference type="AlphaFoldDB" id="A0A381N4J8"/>
<dbReference type="CDD" id="cd03353">
    <property type="entry name" value="LbH_GlmU_C"/>
    <property type="match status" value="1"/>
</dbReference>
<comment type="similarity">
    <text evidence="3">In the C-terminal section; belongs to the transferase hexapeptide repeat family.</text>
</comment>
<evidence type="ECO:0000256" key="10">
    <source>
        <dbReference type="ARBA" id="ARBA00022842"/>
    </source>
</evidence>
<dbReference type="GO" id="GO:0003977">
    <property type="term" value="F:UDP-N-acetylglucosamine diphosphorylase activity"/>
    <property type="evidence" value="ECO:0007669"/>
    <property type="project" value="UniProtKB-EC"/>
</dbReference>
<keyword evidence="6" id="KW-0808">Transferase</keyword>
<evidence type="ECO:0000256" key="9">
    <source>
        <dbReference type="ARBA" id="ARBA00022737"/>
    </source>
</evidence>
<evidence type="ECO:0000256" key="3">
    <source>
        <dbReference type="ARBA" id="ARBA00007707"/>
    </source>
</evidence>
<comment type="cofactor">
    <cofactor evidence="1">
        <name>Mg(2+)</name>
        <dbReference type="ChEBI" id="CHEBI:18420"/>
    </cofactor>
</comment>
<dbReference type="Gene3D" id="2.160.10.10">
    <property type="entry name" value="Hexapeptide repeat proteins"/>
    <property type="match status" value="1"/>
</dbReference>
<sequence>MSLNIVILAAGQGTRMHSTLPKVLQTLAGKPLLHYVIECAKSIGADDISVVYGHGGKEIQAMFNKEPIRWALQEQQLGTGHAVKQALSDIPDGNNVLILYGDVPLIRTKTINKLLDACSASDLTILTTVLKNPAGYGRVIRKDDRIVSIIEDREANKEQQRVKEINTGVMCCSAKHLKRWLGNLKNNNSKNEYYLTDVVNMAVEEGKTIIGIKSDTWIEVMGINTRKELADAERSLQEKMIGELMARGVGFADPARVDIRGNLVCGKDVFIDVNTIFEGDVELGNNVTIESNNVIVDTKVGNKTVVHPNCHLRGAVTGENCQIGPFARLRNGAVLSNDVKIGNFVEIKKSNISSGSKINHLTYIGDADIAKNVNIGAGTITCNYDGTNKHQTVIGEGAFIGSGVELVAPVEIGEGATIGAGSTISKSAPSQKLTIERAKQVSLDKWKRPKKKE</sequence>
<dbReference type="GO" id="GO:0005737">
    <property type="term" value="C:cytoplasm"/>
    <property type="evidence" value="ECO:0007669"/>
    <property type="project" value="UniProtKB-SubCell"/>
</dbReference>
<dbReference type="GO" id="GO:0006048">
    <property type="term" value="P:UDP-N-acetylglucosamine biosynthetic process"/>
    <property type="evidence" value="ECO:0007669"/>
    <property type="project" value="InterPro"/>
</dbReference>
<evidence type="ECO:0000259" key="18">
    <source>
        <dbReference type="Pfam" id="PF12804"/>
    </source>
</evidence>
<evidence type="ECO:0000256" key="5">
    <source>
        <dbReference type="ARBA" id="ARBA00022490"/>
    </source>
</evidence>
<keyword evidence="12" id="KW-0573">Peptidoglycan synthesis</keyword>
<evidence type="ECO:0000259" key="19">
    <source>
        <dbReference type="Pfam" id="PF25087"/>
    </source>
</evidence>
<dbReference type="InterPro" id="IPR011004">
    <property type="entry name" value="Trimer_LpxA-like_sf"/>
</dbReference>
<keyword evidence="7" id="KW-0548">Nucleotidyltransferase</keyword>
<dbReference type="Pfam" id="PF12804">
    <property type="entry name" value="NTP_transf_3"/>
    <property type="match status" value="1"/>
</dbReference>
<dbReference type="InterPro" id="IPR001451">
    <property type="entry name" value="Hexapep"/>
</dbReference>
<name>A0A381N4J8_9ZZZZ</name>
<evidence type="ECO:0000256" key="2">
    <source>
        <dbReference type="ARBA" id="ARBA00004496"/>
    </source>
</evidence>
<keyword evidence="8" id="KW-0479">Metal-binding</keyword>
<evidence type="ECO:0000256" key="8">
    <source>
        <dbReference type="ARBA" id="ARBA00022723"/>
    </source>
</evidence>
<dbReference type="InterPro" id="IPR038009">
    <property type="entry name" value="GlmU_C_LbH"/>
</dbReference>
<evidence type="ECO:0000256" key="15">
    <source>
        <dbReference type="ARBA" id="ARBA00023316"/>
    </source>
</evidence>
<reference evidence="20" key="1">
    <citation type="submission" date="2018-05" db="EMBL/GenBank/DDBJ databases">
        <authorList>
            <person name="Lanie J.A."/>
            <person name="Ng W.-L."/>
            <person name="Kazmierczak K.M."/>
            <person name="Andrzejewski T.M."/>
            <person name="Davidsen T.M."/>
            <person name="Wayne K.J."/>
            <person name="Tettelin H."/>
            <person name="Glass J.I."/>
            <person name="Rusch D."/>
            <person name="Podicherti R."/>
            <person name="Tsui H.-C.T."/>
            <person name="Winkler M.E."/>
        </authorList>
    </citation>
    <scope>NUCLEOTIDE SEQUENCE</scope>
</reference>
<dbReference type="GO" id="GO:0000287">
    <property type="term" value="F:magnesium ion binding"/>
    <property type="evidence" value="ECO:0007669"/>
    <property type="project" value="InterPro"/>
</dbReference>
<dbReference type="InterPro" id="IPR050065">
    <property type="entry name" value="GlmU-like"/>
</dbReference>
<keyword evidence="5" id="KW-0963">Cytoplasm</keyword>
<comment type="catalytic activity">
    <reaction evidence="17">
        <text>N-acetyl-alpha-D-glucosamine 1-phosphate + UTP + H(+) = UDP-N-acetyl-alpha-D-glucosamine + diphosphate</text>
        <dbReference type="Rhea" id="RHEA:13509"/>
        <dbReference type="ChEBI" id="CHEBI:15378"/>
        <dbReference type="ChEBI" id="CHEBI:33019"/>
        <dbReference type="ChEBI" id="CHEBI:46398"/>
        <dbReference type="ChEBI" id="CHEBI:57705"/>
        <dbReference type="ChEBI" id="CHEBI:57776"/>
        <dbReference type="EC" id="2.7.7.23"/>
    </reaction>
</comment>
<dbReference type="NCBIfam" id="TIGR01173">
    <property type="entry name" value="glmU"/>
    <property type="match status" value="1"/>
</dbReference>
<dbReference type="GO" id="GO:0019134">
    <property type="term" value="F:glucosamine-1-phosphate N-acetyltransferase activity"/>
    <property type="evidence" value="ECO:0007669"/>
    <property type="project" value="UniProtKB-EC"/>
</dbReference>
<keyword evidence="9" id="KW-0677">Repeat</keyword>